<gene>
    <name evidence="1" type="ORF">K458DRAFT_384409</name>
</gene>
<evidence type="ECO:0008006" key="3">
    <source>
        <dbReference type="Google" id="ProtNLM"/>
    </source>
</evidence>
<sequence>MSLLLQLPRELRDLIYAYVVAVDVPPESLTMEKIDRIPHYEVWNHKKFAEFLPSIYRTNKQLEQEVAPLFLRNTRLCISSMSQCILMTKWLLTVGRGFESTLCLQIHLSQRYQDFPDLATTYEIVWAFILRCSNLTDLVLVVDCYRCTPADKRAQLAFLRLENLIGVKSLRRLVLRVPVCGKLIMQVSFWLRDVFWQERGDVHVRLQTISGIDLKDFGSQSEEDV</sequence>
<dbReference type="Proteomes" id="UP000799291">
    <property type="component" value="Unassembled WGS sequence"/>
</dbReference>
<dbReference type="PANTHER" id="PTHR42085">
    <property type="entry name" value="F-BOX DOMAIN-CONTAINING PROTEIN"/>
    <property type="match status" value="1"/>
</dbReference>
<dbReference type="AlphaFoldDB" id="A0A6G1JHQ4"/>
<reference evidence="1" key="1">
    <citation type="journal article" date="2020" name="Stud. Mycol.">
        <title>101 Dothideomycetes genomes: a test case for predicting lifestyles and emergence of pathogens.</title>
        <authorList>
            <person name="Haridas S."/>
            <person name="Albert R."/>
            <person name="Binder M."/>
            <person name="Bloem J."/>
            <person name="Labutti K."/>
            <person name="Salamov A."/>
            <person name="Andreopoulos B."/>
            <person name="Baker S."/>
            <person name="Barry K."/>
            <person name="Bills G."/>
            <person name="Bluhm B."/>
            <person name="Cannon C."/>
            <person name="Castanera R."/>
            <person name="Culley D."/>
            <person name="Daum C."/>
            <person name="Ezra D."/>
            <person name="Gonzalez J."/>
            <person name="Henrissat B."/>
            <person name="Kuo A."/>
            <person name="Liang C."/>
            <person name="Lipzen A."/>
            <person name="Lutzoni F."/>
            <person name="Magnuson J."/>
            <person name="Mondo S."/>
            <person name="Nolan M."/>
            <person name="Ohm R."/>
            <person name="Pangilinan J."/>
            <person name="Park H.-J."/>
            <person name="Ramirez L."/>
            <person name="Alfaro M."/>
            <person name="Sun H."/>
            <person name="Tritt A."/>
            <person name="Yoshinaga Y."/>
            <person name="Zwiers L.-H."/>
            <person name="Turgeon B."/>
            <person name="Goodwin S."/>
            <person name="Spatafora J."/>
            <person name="Crous P."/>
            <person name="Grigoriev I."/>
        </authorList>
    </citation>
    <scope>NUCLEOTIDE SEQUENCE</scope>
    <source>
        <strain evidence="1">CBS 122367</strain>
    </source>
</reference>
<protein>
    <recommendedName>
        <fullName evidence="3">F-box domain-containing protein</fullName>
    </recommendedName>
</protein>
<accession>A0A6G1JHQ4</accession>
<organism evidence="1 2">
    <name type="scientific">Lentithecium fluviatile CBS 122367</name>
    <dbReference type="NCBI Taxonomy" id="1168545"/>
    <lineage>
        <taxon>Eukaryota</taxon>
        <taxon>Fungi</taxon>
        <taxon>Dikarya</taxon>
        <taxon>Ascomycota</taxon>
        <taxon>Pezizomycotina</taxon>
        <taxon>Dothideomycetes</taxon>
        <taxon>Pleosporomycetidae</taxon>
        <taxon>Pleosporales</taxon>
        <taxon>Massarineae</taxon>
        <taxon>Lentitheciaceae</taxon>
        <taxon>Lentithecium</taxon>
    </lineage>
</organism>
<dbReference type="PANTHER" id="PTHR42085:SF1">
    <property type="entry name" value="F-BOX DOMAIN-CONTAINING PROTEIN"/>
    <property type="match status" value="1"/>
</dbReference>
<evidence type="ECO:0000313" key="2">
    <source>
        <dbReference type="Proteomes" id="UP000799291"/>
    </source>
</evidence>
<proteinExistence type="predicted"/>
<name>A0A6G1JHQ4_9PLEO</name>
<dbReference type="EMBL" id="MU005572">
    <property type="protein sequence ID" value="KAF2689771.1"/>
    <property type="molecule type" value="Genomic_DNA"/>
</dbReference>
<evidence type="ECO:0000313" key="1">
    <source>
        <dbReference type="EMBL" id="KAF2689771.1"/>
    </source>
</evidence>
<keyword evidence="2" id="KW-1185">Reference proteome</keyword>
<dbReference type="InterPro" id="IPR038883">
    <property type="entry name" value="AN11006-like"/>
</dbReference>